<dbReference type="Proteomes" id="UP000238288">
    <property type="component" value="Chromosome PCAR9a"/>
</dbReference>
<proteinExistence type="predicted"/>
<dbReference type="RefSeq" id="WP_104643328.1">
    <property type="nucleotide sequence ID" value="NZ_LT965928.1"/>
</dbReference>
<dbReference type="Gene3D" id="3.40.190.10">
    <property type="entry name" value="Periplasmic binding protein-like II"/>
    <property type="match status" value="2"/>
</dbReference>
<dbReference type="EMBL" id="LT965928">
    <property type="protein sequence ID" value="SOU42046.1"/>
    <property type="molecule type" value="Genomic_DNA"/>
</dbReference>
<organism evidence="2 3">
    <name type="scientific">Pseudoalteromonas carrageenovora IAM 12662</name>
    <dbReference type="NCBI Taxonomy" id="1314868"/>
    <lineage>
        <taxon>Bacteria</taxon>
        <taxon>Pseudomonadati</taxon>
        <taxon>Pseudomonadota</taxon>
        <taxon>Gammaproteobacteria</taxon>
        <taxon>Alteromonadales</taxon>
        <taxon>Pseudoalteromonadaceae</taxon>
        <taxon>Pseudoalteromonas</taxon>
    </lineage>
</organism>
<dbReference type="GeneID" id="93664745"/>
<feature type="chain" id="PRO_5014411381" evidence="1">
    <location>
        <begin position="23"/>
        <end position="232"/>
    </location>
</feature>
<dbReference type="PROSITE" id="PS51257">
    <property type="entry name" value="PROKAR_LIPOPROTEIN"/>
    <property type="match status" value="1"/>
</dbReference>
<dbReference type="OrthoDB" id="6838256at2"/>
<protein>
    <submittedName>
        <fullName evidence="2">Uncharacterized protein</fullName>
    </submittedName>
</protein>
<keyword evidence="1" id="KW-0732">Signal</keyword>
<evidence type="ECO:0000313" key="2">
    <source>
        <dbReference type="EMBL" id="SOU42046.1"/>
    </source>
</evidence>
<dbReference type="SUPFAM" id="SSF53850">
    <property type="entry name" value="Periplasmic binding protein-like II"/>
    <property type="match status" value="1"/>
</dbReference>
<dbReference type="AlphaFoldDB" id="A0A2K4XCJ9"/>
<evidence type="ECO:0000313" key="3">
    <source>
        <dbReference type="Proteomes" id="UP000238288"/>
    </source>
</evidence>
<accession>A0A2K4XCJ9</accession>
<name>A0A2K4XCJ9_PSEVC</name>
<gene>
    <name evidence="2" type="ORF">PCAR9_A31247</name>
</gene>
<reference evidence="2 3" key="1">
    <citation type="submission" date="2017-11" db="EMBL/GenBank/DDBJ databases">
        <authorList>
            <person name="Han C.G."/>
        </authorList>
    </citation>
    <scope>NUCLEOTIDE SEQUENCE [LARGE SCALE GENOMIC DNA]</scope>
    <source>
        <strain evidence="3">ATCC 43555</strain>
    </source>
</reference>
<evidence type="ECO:0000256" key="1">
    <source>
        <dbReference type="SAM" id="SignalP"/>
    </source>
</evidence>
<feature type="signal peptide" evidence="1">
    <location>
        <begin position="1"/>
        <end position="22"/>
    </location>
</feature>
<sequence length="232" mass="26342">MNRCFSALLLLVNLFFSASCFSHQYSLTFNRPQSTPQADYALELLKLAYADIGFKIHIIDFSRKNALLAANNGVLDGQLGRDISVEQDYKNLVRVNYELFKFDLILYKTCLPNKLEQLESIAIVDAYPVQERYLASTKFAGSIIKVKSISTQLNLLAQQKVQSALMVDFLPENNSAVKPKSCFEKEVLTTYPLYHYLNKNNKNLVDKLEKSLINLTNNGTVYALKAKYGLNF</sequence>